<gene>
    <name evidence="2" type="ORF">DAETH_45860</name>
</gene>
<dbReference type="Proteomes" id="UP001064971">
    <property type="component" value="Plasmid pDAETH-3"/>
</dbReference>
<feature type="signal peptide" evidence="1">
    <location>
        <begin position="1"/>
        <end position="41"/>
    </location>
</feature>
<organism evidence="2 3">
    <name type="scientific">Deinococcus aetherius</name>
    <dbReference type="NCBI Taxonomy" id="200252"/>
    <lineage>
        <taxon>Bacteria</taxon>
        <taxon>Thermotogati</taxon>
        <taxon>Deinococcota</taxon>
        <taxon>Deinococci</taxon>
        <taxon>Deinococcales</taxon>
        <taxon>Deinococcaceae</taxon>
        <taxon>Deinococcus</taxon>
    </lineage>
</organism>
<feature type="chain" id="PRO_5045115236" evidence="1">
    <location>
        <begin position="42"/>
        <end position="204"/>
    </location>
</feature>
<dbReference type="EMBL" id="AP026563">
    <property type="protein sequence ID" value="BDP44617.1"/>
    <property type="molecule type" value="Genomic_DNA"/>
</dbReference>
<protein>
    <submittedName>
        <fullName evidence="2">Lipoprotein</fullName>
    </submittedName>
</protein>
<geneLocation type="plasmid" evidence="2 3">
    <name>pDAETH-3</name>
</geneLocation>
<evidence type="ECO:0000256" key="1">
    <source>
        <dbReference type="SAM" id="SignalP"/>
    </source>
</evidence>
<evidence type="ECO:0000313" key="2">
    <source>
        <dbReference type="EMBL" id="BDP44617.1"/>
    </source>
</evidence>
<reference evidence="2" key="1">
    <citation type="submission" date="2022-07" db="EMBL/GenBank/DDBJ databases">
        <title>Complete Genome Sequence of the Radioresistant Bacterium Deinococcus aetherius ST0316, Isolated from the Air Dust collected in Lower Stratosphere above Japan.</title>
        <authorList>
            <person name="Satoh K."/>
            <person name="Hagiwara K."/>
            <person name="Katsumata K."/>
            <person name="Kubo A."/>
            <person name="Yokobori S."/>
            <person name="Yamagishi A."/>
            <person name="Oono Y."/>
            <person name="Narumi I."/>
        </authorList>
    </citation>
    <scope>NUCLEOTIDE SEQUENCE</scope>
    <source>
        <strain evidence="2">ST0316</strain>
        <plasmid evidence="2">pDAETH-3</plasmid>
    </source>
</reference>
<evidence type="ECO:0000313" key="3">
    <source>
        <dbReference type="Proteomes" id="UP001064971"/>
    </source>
</evidence>
<accession>A0ABN6RS39</accession>
<keyword evidence="3" id="KW-1185">Reference proteome</keyword>
<keyword evidence="2" id="KW-0614">Plasmid</keyword>
<name>A0ABN6RS39_9DEIO</name>
<proteinExistence type="predicted"/>
<keyword evidence="1" id="KW-0732">Signal</keyword>
<sequence>MSFLYHLYTGRDYGRGMNKNKGLVRPAATFALLTLVPGALAQTQVAPETHPVGDIPDSQAFVRYVSAPGGYSLEIPEGWARREQGGTVSFTSKYGTVELTARQAARTPGVAAVRAGDLAALARTDPSVKVTLVKAAPLPAGNAVLARFTSTSAPNAVTGRRAVLDNDLYVLTRNGREVVLRMSAPRGADNVDAWNRVARSFVWR</sequence>
<keyword evidence="2" id="KW-0449">Lipoprotein</keyword>